<proteinExistence type="predicted"/>
<keyword evidence="1" id="KW-1185">Reference proteome</keyword>
<evidence type="ECO:0008006" key="3">
    <source>
        <dbReference type="Google" id="ProtNLM"/>
    </source>
</evidence>
<evidence type="ECO:0000313" key="1">
    <source>
        <dbReference type="Proteomes" id="UP000813463"/>
    </source>
</evidence>
<dbReference type="GeneID" id="110787129"/>
<protein>
    <recommendedName>
        <fullName evidence="3">LisH domain-containing protein</fullName>
    </recommendedName>
</protein>
<organism evidence="1 2">
    <name type="scientific">Spinacia oleracea</name>
    <name type="common">Spinach</name>
    <dbReference type="NCBI Taxonomy" id="3562"/>
    <lineage>
        <taxon>Eukaryota</taxon>
        <taxon>Viridiplantae</taxon>
        <taxon>Streptophyta</taxon>
        <taxon>Embryophyta</taxon>
        <taxon>Tracheophyta</taxon>
        <taxon>Spermatophyta</taxon>
        <taxon>Magnoliopsida</taxon>
        <taxon>eudicotyledons</taxon>
        <taxon>Gunneridae</taxon>
        <taxon>Pentapetalae</taxon>
        <taxon>Caryophyllales</taxon>
        <taxon>Chenopodiaceae</taxon>
        <taxon>Chenopodioideae</taxon>
        <taxon>Anserineae</taxon>
        <taxon>Spinacia</taxon>
    </lineage>
</organism>
<gene>
    <name evidence="2" type="primary">LOC110787129</name>
</gene>
<reference evidence="1" key="1">
    <citation type="journal article" date="2021" name="Nat. Commun.">
        <title>Genomic analyses provide insights into spinach domestication and the genetic basis of agronomic traits.</title>
        <authorList>
            <person name="Cai X."/>
            <person name="Sun X."/>
            <person name="Xu C."/>
            <person name="Sun H."/>
            <person name="Wang X."/>
            <person name="Ge C."/>
            <person name="Zhang Z."/>
            <person name="Wang Q."/>
            <person name="Fei Z."/>
            <person name="Jiao C."/>
            <person name="Wang Q."/>
        </authorList>
    </citation>
    <scope>NUCLEOTIDE SEQUENCE [LARGE SCALE GENOMIC DNA]</scope>
    <source>
        <strain evidence="1">cv. Varoflay</strain>
    </source>
</reference>
<sequence>MTSPTPPIFKIAFSLFLPPLQRTLSLSLNLLRHFRSLSLNLLRSLSSAKICRSNTFLQISNLEVIGLVTRYLHQSSIIKLDLIAKLNAEATISYFEAAMIIELAGSVANKQKLEVDGKVEDNKEVSGITLKPKCTLLPNQLLRS</sequence>
<evidence type="ECO:0000313" key="2">
    <source>
        <dbReference type="RefSeq" id="XP_056692841.1"/>
    </source>
</evidence>
<dbReference type="Proteomes" id="UP000813463">
    <property type="component" value="Chromosome 2"/>
</dbReference>
<name>A0ABM3RB50_SPIOL</name>
<dbReference type="RefSeq" id="XP_056692841.1">
    <property type="nucleotide sequence ID" value="XM_056836863.1"/>
</dbReference>
<reference evidence="2" key="2">
    <citation type="submission" date="2025-08" db="UniProtKB">
        <authorList>
            <consortium name="RefSeq"/>
        </authorList>
    </citation>
    <scope>IDENTIFICATION</scope>
    <source>
        <tissue evidence="2">Leaf</tissue>
    </source>
</reference>
<accession>A0ABM3RB50</accession>